<evidence type="ECO:0000313" key="2">
    <source>
        <dbReference type="EMBL" id="AEG69624.1"/>
    </source>
</evidence>
<feature type="region of interest" description="Disordered" evidence="1">
    <location>
        <begin position="1"/>
        <end position="47"/>
    </location>
</feature>
<name>F6G3C8_RALS8</name>
<accession>F6G3C8</accession>
<dbReference type="KEGG" id="rsn:RSPO_c02328"/>
<dbReference type="EMBL" id="CP002819">
    <property type="protein sequence ID" value="AEG69624.1"/>
    <property type="molecule type" value="Genomic_DNA"/>
</dbReference>
<evidence type="ECO:0000313" key="3">
    <source>
        <dbReference type="Proteomes" id="UP000007953"/>
    </source>
</evidence>
<dbReference type="PATRIC" id="fig|1031711.3.peg.2270"/>
<reference evidence="2 3" key="1">
    <citation type="journal article" date="2011" name="J. Bacteriol.">
        <title>Complete genome sequence of the plant pathogen Ralstonia solanacearum strain Po82.</title>
        <authorList>
            <person name="Xu J."/>
            <person name="Zheng H.J."/>
            <person name="Liu L."/>
            <person name="Pan Z.C."/>
            <person name="Prior P."/>
            <person name="Tang B."/>
            <person name="Xu J.S."/>
            <person name="Zhang H."/>
            <person name="Tian Q."/>
            <person name="Zhang L.Q."/>
            <person name="Feng J."/>
        </authorList>
    </citation>
    <scope>NUCLEOTIDE SEQUENCE [LARGE SCALE GENOMIC DNA]</scope>
    <source>
        <strain evidence="2 3">Po82</strain>
    </source>
</reference>
<feature type="compositionally biased region" description="Basic residues" evidence="1">
    <location>
        <begin position="25"/>
        <end position="47"/>
    </location>
</feature>
<proteinExistence type="predicted"/>
<dbReference type="HOGENOM" id="CLU_2685206_0_0_4"/>
<gene>
    <name evidence="2" type="ordered locus">RSPO_c02328</name>
</gene>
<sequence length="74" mass="7986">MPCGHGAAWSTHRRSGWSTNCQGVGRRKNGATGRGRKKGGRHGAGRGSRVRLHVLSLAPYGLRVVRSGLRRRVA</sequence>
<evidence type="ECO:0000256" key="1">
    <source>
        <dbReference type="SAM" id="MobiDB-lite"/>
    </source>
</evidence>
<dbReference type="AlphaFoldDB" id="F6G3C8"/>
<protein>
    <submittedName>
        <fullName evidence="2">Uncharacterized protein</fullName>
    </submittedName>
</protein>
<organism evidence="2 3">
    <name type="scientific">Ralstonia solanacearum (strain Po82)</name>
    <dbReference type="NCBI Taxonomy" id="1031711"/>
    <lineage>
        <taxon>Bacteria</taxon>
        <taxon>Pseudomonadati</taxon>
        <taxon>Pseudomonadota</taxon>
        <taxon>Betaproteobacteria</taxon>
        <taxon>Burkholderiales</taxon>
        <taxon>Burkholderiaceae</taxon>
        <taxon>Ralstonia</taxon>
        <taxon>Ralstonia solanacearum species complex</taxon>
    </lineage>
</organism>
<dbReference type="Proteomes" id="UP000007953">
    <property type="component" value="Chromosome"/>
</dbReference>